<dbReference type="OrthoDB" id="2515880at2"/>
<feature type="chain" id="PRO_5038726970" evidence="1">
    <location>
        <begin position="28"/>
        <end position="438"/>
    </location>
</feature>
<sequence length="438" mass="46876">MQRRGFLRGAGLLGAAALAPWPAGCTADDDALTFFFAANPEEADTRMRIVTAFQREHPDIRVRTVLAGGDPTQLISTFCAGGRCPDVLMAWEFNYAGLADRGVLADLNPLLDADPEFAAALHADSIPALYETFGFNGGQYAFPEQWSGAFLFYNTRLFAEAGVPPPPGRWDRPWTFDQFLDTATALTRRAPNGRTTQWGFVDTWSPPYTAAVFGMNNGTPWAVPRFNPTHMNFDDDAFLDGIQFYADLANIHRVAPAASDTQAISTMGLFTAGQAAMAFGGHWRYQTFVQAEDLDFDVAVLPTGPAAAAKGMAARSAIGSTGLSIAATSRHRQQAWEFVKYAAGPVGQSLIGESGLFVPVLKSAISAPGFTEAHAGITNLAVLTGGPSHSEGLPITPEWQKVHALMDRAIGPVLRGKRPAASLKTGLTPQIDEVLATA</sequence>
<feature type="signal peptide" evidence="1">
    <location>
        <begin position="1"/>
        <end position="27"/>
    </location>
</feature>
<dbReference type="AlphaFoldDB" id="A0A1A2EIM3"/>
<dbReference type="Proteomes" id="UP000093985">
    <property type="component" value="Unassembled WGS sequence"/>
</dbReference>
<dbReference type="Gene3D" id="3.40.190.10">
    <property type="entry name" value="Periplasmic binding protein-like II"/>
    <property type="match status" value="1"/>
</dbReference>
<evidence type="ECO:0000313" key="3">
    <source>
        <dbReference type="Proteomes" id="UP000093985"/>
    </source>
</evidence>
<evidence type="ECO:0000256" key="1">
    <source>
        <dbReference type="SAM" id="SignalP"/>
    </source>
</evidence>
<dbReference type="EMBL" id="LZIN01000069">
    <property type="protein sequence ID" value="OBG04349.1"/>
    <property type="molecule type" value="Genomic_DNA"/>
</dbReference>
<comment type="caution">
    <text evidence="2">The sequence shown here is derived from an EMBL/GenBank/DDBJ whole genome shotgun (WGS) entry which is preliminary data.</text>
</comment>
<gene>
    <name evidence="2" type="ORF">A5771_11450</name>
</gene>
<accession>A0A1A2EIM3</accession>
<dbReference type="SUPFAM" id="SSF53850">
    <property type="entry name" value="Periplasmic binding protein-like II"/>
    <property type="match status" value="1"/>
</dbReference>
<dbReference type="Pfam" id="PF01547">
    <property type="entry name" value="SBP_bac_1"/>
    <property type="match status" value="1"/>
</dbReference>
<protein>
    <submittedName>
        <fullName evidence="2">ABC transporter</fullName>
    </submittedName>
</protein>
<organism evidence="2 3">
    <name type="scientific">Mycolicibacter sinensis (strain JDM601)</name>
    <name type="common">Mycobacterium sinense</name>
    <dbReference type="NCBI Taxonomy" id="875328"/>
    <lineage>
        <taxon>Bacteria</taxon>
        <taxon>Bacillati</taxon>
        <taxon>Actinomycetota</taxon>
        <taxon>Actinomycetes</taxon>
        <taxon>Mycobacteriales</taxon>
        <taxon>Mycobacteriaceae</taxon>
        <taxon>Mycolicibacter</taxon>
    </lineage>
</organism>
<keyword evidence="1" id="KW-0732">Signal</keyword>
<dbReference type="InterPro" id="IPR050490">
    <property type="entry name" value="Bact_solute-bd_prot1"/>
</dbReference>
<dbReference type="CDD" id="cd13585">
    <property type="entry name" value="PBP2_TMBP_like"/>
    <property type="match status" value="1"/>
</dbReference>
<dbReference type="InterPro" id="IPR006059">
    <property type="entry name" value="SBP"/>
</dbReference>
<name>A0A1A2EIM3_MYCSD</name>
<dbReference type="PANTHER" id="PTHR43649:SF30">
    <property type="entry name" value="ABC TRANSPORTER SUBSTRATE-BINDING PROTEIN"/>
    <property type="match status" value="1"/>
</dbReference>
<evidence type="ECO:0000313" key="2">
    <source>
        <dbReference type="EMBL" id="OBG04349.1"/>
    </source>
</evidence>
<reference evidence="3" key="1">
    <citation type="submission" date="2016-06" db="EMBL/GenBank/DDBJ databases">
        <authorList>
            <person name="Sutton G."/>
            <person name="Brinkac L."/>
            <person name="Sanka R."/>
            <person name="Adams M."/>
            <person name="Lau E."/>
            <person name="Mehaffy C."/>
            <person name="Tameris M."/>
            <person name="Hatherill M."/>
            <person name="Hanekom W."/>
            <person name="Mahomed H."/>
            <person name="Mcshane H."/>
        </authorList>
    </citation>
    <scope>NUCLEOTIDE SEQUENCE [LARGE SCALE GENOMIC DNA]</scope>
    <source>
        <strain evidence="3">852014-51077_SCH5608930-a</strain>
    </source>
</reference>
<dbReference type="RefSeq" id="WP_064855648.1">
    <property type="nucleotide sequence ID" value="NZ_LZIM01000019.1"/>
</dbReference>
<proteinExistence type="predicted"/>
<dbReference type="PANTHER" id="PTHR43649">
    <property type="entry name" value="ARABINOSE-BINDING PROTEIN-RELATED"/>
    <property type="match status" value="1"/>
</dbReference>